<reference evidence="6" key="1">
    <citation type="journal article" date="2016" name="Sci. Rep.">
        <title>Molecular characterization of firefly nuptial gifts: a multi-omics approach sheds light on postcopulatory sexual selection.</title>
        <authorList>
            <person name="Al-Wathiqui N."/>
            <person name="Fallon T.R."/>
            <person name="South A."/>
            <person name="Weng J.K."/>
            <person name="Lewis S.M."/>
        </authorList>
    </citation>
    <scope>NUCLEOTIDE SEQUENCE</scope>
</reference>
<feature type="chain" id="PRO_5034080823" description="UDP-glucuronosyltransferase" evidence="5">
    <location>
        <begin position="17"/>
        <end position="517"/>
    </location>
</feature>
<dbReference type="GO" id="GO:0015020">
    <property type="term" value="F:glucuronosyltransferase activity"/>
    <property type="evidence" value="ECO:0007669"/>
    <property type="project" value="UniProtKB-EC"/>
</dbReference>
<evidence type="ECO:0000313" key="6">
    <source>
        <dbReference type="EMBL" id="JAV81989.1"/>
    </source>
</evidence>
<dbReference type="OrthoDB" id="5835829at2759"/>
<dbReference type="InParanoid" id="A0A1Y1M828"/>
<accession>A0A1Y1M828</accession>
<reference evidence="7 8" key="2">
    <citation type="journal article" date="2018" name="Elife">
        <title>Firefly genomes illuminate parallel origins of bioluminescence in beetles.</title>
        <authorList>
            <person name="Fallon T.R."/>
            <person name="Lower S.E."/>
            <person name="Chang C.H."/>
            <person name="Bessho-Uehara M."/>
            <person name="Martin G.J."/>
            <person name="Bewick A.J."/>
            <person name="Behringer M."/>
            <person name="Debat H.J."/>
            <person name="Wong I."/>
            <person name="Day J.C."/>
            <person name="Suvorov A."/>
            <person name="Silva C.J."/>
            <person name="Stanger-Hall K.F."/>
            <person name="Hall D.W."/>
            <person name="Schmitz R.J."/>
            <person name="Nelson D.R."/>
            <person name="Lewis S.M."/>
            <person name="Shigenobu S."/>
            <person name="Bybee S.M."/>
            <person name="Larracuente A.M."/>
            <person name="Oba Y."/>
            <person name="Weng J.K."/>
        </authorList>
    </citation>
    <scope>NUCLEOTIDE SEQUENCE [LARGE SCALE GENOMIC DNA]</scope>
    <source>
        <strain evidence="7">1611_PpyrPB1</strain>
        <tissue evidence="7">Whole body</tissue>
    </source>
</reference>
<protein>
    <recommendedName>
        <fullName evidence="5">UDP-glucuronosyltransferase</fullName>
        <ecNumber evidence="5">2.4.1.17</ecNumber>
    </recommendedName>
</protein>
<evidence type="ECO:0000313" key="8">
    <source>
        <dbReference type="Proteomes" id="UP000327044"/>
    </source>
</evidence>
<evidence type="ECO:0000256" key="5">
    <source>
        <dbReference type="RuleBase" id="RU362059"/>
    </source>
</evidence>
<dbReference type="EC" id="2.4.1.17" evidence="5"/>
<dbReference type="PANTHER" id="PTHR48043:SF159">
    <property type="entry name" value="EG:EG0003.4 PROTEIN-RELATED"/>
    <property type="match status" value="1"/>
</dbReference>
<keyword evidence="5" id="KW-1133">Transmembrane helix</keyword>
<dbReference type="FunFam" id="3.40.50.2000:FF:000050">
    <property type="entry name" value="UDP-glucuronosyltransferase"/>
    <property type="match status" value="1"/>
</dbReference>
<reference evidence="7" key="3">
    <citation type="submission" date="2019-08" db="EMBL/GenBank/DDBJ databases">
        <authorList>
            <consortium name="Photinus pyralis genome working group"/>
            <person name="Fallon T.R."/>
            <person name="Sander Lower S.E."/>
            <person name="Weng J.-K."/>
        </authorList>
    </citation>
    <scope>NUCLEOTIDE SEQUENCE</scope>
    <source>
        <strain evidence="7">1611_PpyrPB1</strain>
        <tissue evidence="7">Whole body</tissue>
    </source>
</reference>
<organism evidence="6">
    <name type="scientific">Photinus pyralis</name>
    <name type="common">Common eastern firefly</name>
    <name type="synonym">Lampyris pyralis</name>
    <dbReference type="NCBI Taxonomy" id="7054"/>
    <lineage>
        <taxon>Eukaryota</taxon>
        <taxon>Metazoa</taxon>
        <taxon>Ecdysozoa</taxon>
        <taxon>Arthropoda</taxon>
        <taxon>Hexapoda</taxon>
        <taxon>Insecta</taxon>
        <taxon>Pterygota</taxon>
        <taxon>Neoptera</taxon>
        <taxon>Endopterygota</taxon>
        <taxon>Coleoptera</taxon>
        <taxon>Polyphaga</taxon>
        <taxon>Elateriformia</taxon>
        <taxon>Elateroidea</taxon>
        <taxon>Lampyridae</taxon>
        <taxon>Lampyrinae</taxon>
        <taxon>Photinus</taxon>
    </lineage>
</organism>
<dbReference type="AlphaFoldDB" id="A0A1Y1M828"/>
<dbReference type="Gene3D" id="3.40.50.2000">
    <property type="entry name" value="Glycogen Phosphorylase B"/>
    <property type="match status" value="1"/>
</dbReference>
<dbReference type="Pfam" id="PF00201">
    <property type="entry name" value="UDPGT"/>
    <property type="match status" value="1"/>
</dbReference>
<dbReference type="Proteomes" id="UP000327044">
    <property type="component" value="Unassembled WGS sequence"/>
</dbReference>
<keyword evidence="5" id="KW-0812">Transmembrane</keyword>
<evidence type="ECO:0000313" key="7">
    <source>
        <dbReference type="EMBL" id="KAB0795320.1"/>
    </source>
</evidence>
<keyword evidence="5" id="KW-0472">Membrane</keyword>
<gene>
    <name evidence="7" type="ORF">PPYR_12159</name>
</gene>
<dbReference type="InterPro" id="IPR035595">
    <property type="entry name" value="UDP_glycos_trans_CS"/>
</dbReference>
<dbReference type="GO" id="GO:0016020">
    <property type="term" value="C:membrane"/>
    <property type="evidence" value="ECO:0007669"/>
    <property type="project" value="UniProtKB-SubCell"/>
</dbReference>
<dbReference type="PANTHER" id="PTHR48043">
    <property type="entry name" value="EG:EG0003.4 PROTEIN-RELATED"/>
    <property type="match status" value="1"/>
</dbReference>
<keyword evidence="2 4" id="KW-0328">Glycosyltransferase</keyword>
<keyword evidence="3 4" id="KW-0808">Transferase</keyword>
<feature type="signal peptide" evidence="5">
    <location>
        <begin position="1"/>
        <end position="16"/>
    </location>
</feature>
<dbReference type="InterPro" id="IPR050271">
    <property type="entry name" value="UDP-glycosyltransferase"/>
</dbReference>
<keyword evidence="5" id="KW-0732">Signal</keyword>
<comment type="similarity">
    <text evidence="1 4">Belongs to the UDP-glycosyltransferase family.</text>
</comment>
<evidence type="ECO:0000256" key="1">
    <source>
        <dbReference type="ARBA" id="ARBA00009995"/>
    </source>
</evidence>
<proteinExistence type="inferred from homology"/>
<evidence type="ECO:0000256" key="2">
    <source>
        <dbReference type="ARBA" id="ARBA00022676"/>
    </source>
</evidence>
<name>A0A1Y1M828_PHOPY</name>
<comment type="catalytic activity">
    <reaction evidence="5">
        <text>glucuronate acceptor + UDP-alpha-D-glucuronate = acceptor beta-D-glucuronoside + UDP + H(+)</text>
        <dbReference type="Rhea" id="RHEA:21032"/>
        <dbReference type="ChEBI" id="CHEBI:15378"/>
        <dbReference type="ChEBI" id="CHEBI:58052"/>
        <dbReference type="ChEBI" id="CHEBI:58223"/>
        <dbReference type="ChEBI" id="CHEBI:132367"/>
        <dbReference type="ChEBI" id="CHEBI:132368"/>
        <dbReference type="EC" id="2.4.1.17"/>
    </reaction>
</comment>
<dbReference type="CDD" id="cd03784">
    <property type="entry name" value="GT1_Gtf-like"/>
    <property type="match status" value="1"/>
</dbReference>
<dbReference type="EMBL" id="VVIM01000008">
    <property type="protein sequence ID" value="KAB0795320.1"/>
    <property type="molecule type" value="Genomic_DNA"/>
</dbReference>
<dbReference type="EMBL" id="GEZM01037675">
    <property type="protein sequence ID" value="JAV81989.1"/>
    <property type="molecule type" value="Transcribed_RNA"/>
</dbReference>
<evidence type="ECO:0000256" key="3">
    <source>
        <dbReference type="ARBA" id="ARBA00022679"/>
    </source>
</evidence>
<keyword evidence="8" id="KW-1185">Reference proteome</keyword>
<evidence type="ECO:0000256" key="4">
    <source>
        <dbReference type="RuleBase" id="RU003718"/>
    </source>
</evidence>
<comment type="subcellular location">
    <subcellularLocation>
        <location evidence="5">Membrane</location>
        <topology evidence="5">Single-pass membrane protein</topology>
    </subcellularLocation>
</comment>
<sequence>MWVLFKLCLLVGSASAARILGVVLTPAYSHQVVYKPLWRELSLRGHQVTTITSHPLKDPRLTNLTEIDLSVFTKSSSKGIKQMMEDSGMNFFQKTRRMFPIIVDMVDKQLEHPAVRELLNDKNAKFDLVIMEHLWDSVLAFAVRFNCPYIGMLSVDAPSGMLRYVGNPVHSSLYPDTFLPYGNKLSLFERVTSFVTDIGFTLYNEHVVEKMWQKVIEKHFGSDYPPIQEMAQNISMLFVNADPIFHHNRPLVPAVVQIGGGSHRSPPKPLPKDLQLLLDSATNGFIYFSLGSNVQSEYLPNKTIQTILDVFAELPYTVLWKYGEEIPDKPINVVISKWLPQEDVLRHPNIKLFITQGGLQSMDEAIHSHVPMVGIPFIGDQPYNVKKMESMGFGLAIDPAEIKGDRFKQAILEVINNPQYRNTLAKLAELARDQPMSGLEKAVWWTEYVIRHKGAKHLRSPLLDIPWYQYLLLDVIGTLLFIASVTLLIAVLILRSLIRFVSRKVTALSALRTKKSQ</sequence>
<feature type="transmembrane region" description="Helical" evidence="5">
    <location>
        <begin position="467"/>
        <end position="494"/>
    </location>
</feature>
<dbReference type="SUPFAM" id="SSF53756">
    <property type="entry name" value="UDP-Glycosyltransferase/glycogen phosphorylase"/>
    <property type="match status" value="1"/>
</dbReference>
<dbReference type="PROSITE" id="PS00375">
    <property type="entry name" value="UDPGT"/>
    <property type="match status" value="1"/>
</dbReference>
<dbReference type="InterPro" id="IPR002213">
    <property type="entry name" value="UDP_glucos_trans"/>
</dbReference>